<evidence type="ECO:0000313" key="5">
    <source>
        <dbReference type="Proteomes" id="UP000279384"/>
    </source>
</evidence>
<proteinExistence type="predicted"/>
<protein>
    <submittedName>
        <fullName evidence="4">Putative alpha/beta hydrolase</fullName>
    </submittedName>
</protein>
<sequence>MTNREHDLWVPVTATDTLYLKRIRHPEKDGAPVLLLHGVMANGRIFYSDNGKGLAHYLARHGYDVFVADLRGRGRSTPRIGRGARHGQTETITEDLPALQAAIRRLKGEVAVHWMAHSWGGVHMSSCLLRQPQLIAQVASLVYFGSKRSVQVRNLNKLLEVDLLWNIVGRLLCRSVGYLPARRLGLGADDETDKSHRQSKLWAQNRPWLDSDDRFDYRQAAQTLQLPPALYFAAQNDPCRGHPADVKRFRDESGAHLSRLRLLARHSGHRHDYNHVSLLTHPDAVRDHFPLVLEWLAGRYGMVQENY</sequence>
<evidence type="ECO:0000256" key="2">
    <source>
        <dbReference type="ARBA" id="ARBA00023098"/>
    </source>
</evidence>
<dbReference type="Proteomes" id="UP000279384">
    <property type="component" value="Unassembled WGS sequence"/>
</dbReference>
<dbReference type="PANTHER" id="PTHR11005">
    <property type="entry name" value="LYSOSOMAL ACID LIPASE-RELATED"/>
    <property type="match status" value="1"/>
</dbReference>
<dbReference type="Gene3D" id="3.40.50.1820">
    <property type="entry name" value="alpha/beta hydrolase"/>
    <property type="match status" value="1"/>
</dbReference>
<dbReference type="RefSeq" id="WP_120810935.1">
    <property type="nucleotide sequence ID" value="NZ_RBID01000015.1"/>
</dbReference>
<dbReference type="AlphaFoldDB" id="A0A495BE18"/>
<dbReference type="InterPro" id="IPR029058">
    <property type="entry name" value="AB_hydrolase_fold"/>
</dbReference>
<accession>A0A495BE18</accession>
<dbReference type="GO" id="GO:0016787">
    <property type="term" value="F:hydrolase activity"/>
    <property type="evidence" value="ECO:0007669"/>
    <property type="project" value="UniProtKB-KW"/>
</dbReference>
<dbReference type="Pfam" id="PF00561">
    <property type="entry name" value="Abhydrolase_1"/>
    <property type="match status" value="1"/>
</dbReference>
<keyword evidence="4" id="KW-0378">Hydrolase</keyword>
<comment type="caution">
    <text evidence="4">The sequence shown here is derived from an EMBL/GenBank/DDBJ whole genome shotgun (WGS) entry which is preliminary data.</text>
</comment>
<dbReference type="SUPFAM" id="SSF53474">
    <property type="entry name" value="alpha/beta-Hydrolases"/>
    <property type="match status" value="1"/>
</dbReference>
<evidence type="ECO:0000259" key="3">
    <source>
        <dbReference type="Pfam" id="PF00561"/>
    </source>
</evidence>
<feature type="domain" description="AB hydrolase-1" evidence="3">
    <location>
        <begin position="32"/>
        <end position="239"/>
    </location>
</feature>
<organism evidence="4 5">
    <name type="scientific">Vogesella indigofera</name>
    <name type="common">Pseudomonas indigofera</name>
    <dbReference type="NCBI Taxonomy" id="45465"/>
    <lineage>
        <taxon>Bacteria</taxon>
        <taxon>Pseudomonadati</taxon>
        <taxon>Pseudomonadota</taxon>
        <taxon>Betaproteobacteria</taxon>
        <taxon>Neisseriales</taxon>
        <taxon>Chromobacteriaceae</taxon>
        <taxon>Vogesella</taxon>
    </lineage>
</organism>
<dbReference type="GO" id="GO:0016042">
    <property type="term" value="P:lipid catabolic process"/>
    <property type="evidence" value="ECO:0007669"/>
    <property type="project" value="UniProtKB-KW"/>
</dbReference>
<dbReference type="EMBL" id="RBID01000015">
    <property type="protein sequence ID" value="RKQ57945.1"/>
    <property type="molecule type" value="Genomic_DNA"/>
</dbReference>
<keyword evidence="1" id="KW-0442">Lipid degradation</keyword>
<gene>
    <name evidence="4" type="ORF">C8E02_2258</name>
</gene>
<evidence type="ECO:0000313" key="4">
    <source>
        <dbReference type="EMBL" id="RKQ57945.1"/>
    </source>
</evidence>
<reference evidence="4 5" key="1">
    <citation type="submission" date="2018-10" db="EMBL/GenBank/DDBJ databases">
        <title>Genomic Encyclopedia of Type Strains, Phase IV (KMG-IV): sequencing the most valuable type-strain genomes for metagenomic binning, comparative biology and taxonomic classification.</title>
        <authorList>
            <person name="Goeker M."/>
        </authorList>
    </citation>
    <scope>NUCLEOTIDE SEQUENCE [LARGE SCALE GENOMIC DNA]</scope>
    <source>
        <strain evidence="4 5">DSM 3303</strain>
    </source>
</reference>
<evidence type="ECO:0000256" key="1">
    <source>
        <dbReference type="ARBA" id="ARBA00022963"/>
    </source>
</evidence>
<keyword evidence="2" id="KW-0443">Lipid metabolism</keyword>
<name>A0A495BE18_VOGIN</name>
<dbReference type="InterPro" id="IPR000073">
    <property type="entry name" value="AB_hydrolase_1"/>
</dbReference>